<evidence type="ECO:0000256" key="9">
    <source>
        <dbReference type="RuleBase" id="RU003435"/>
    </source>
</evidence>
<dbReference type="InterPro" id="IPR001567">
    <property type="entry name" value="Pept_M3A_M3B_dom"/>
</dbReference>
<comment type="similarity">
    <text evidence="1 9">Belongs to the peptidase M3 family.</text>
</comment>
<comment type="cofactor">
    <cofactor evidence="9">
        <name>Zn(2+)</name>
        <dbReference type="ChEBI" id="CHEBI:29105"/>
    </cofactor>
    <text evidence="9">Binds 1 zinc ion.</text>
</comment>
<dbReference type="GO" id="GO:0004222">
    <property type="term" value="F:metalloendopeptidase activity"/>
    <property type="evidence" value="ECO:0007669"/>
    <property type="project" value="UniProtKB-EC"/>
</dbReference>
<sequence length="683" mass="78015">MTEQESNNPLLNEYDLAPFSQIKPEHIEPAIRQTLQQSKAAIEALLESSDEVTWESLMLPLEVMSNQLDKQWSPVSHMNSVTNSEALRKAYDDCLPLLSEYSTWLGQNEKLYQAVKSLYERREQLSLDPAQQQILVDELRSFKLAGVSLPEAEKARYGDIQKRLSELSSRYEQNLLDSTMAWTKHIEDLELLSGLPESSLALLQQNATNSDHSGALINLEFPSYYAVMCYADNRELREEVYRAYTTRASELAEQSQFDNAPIMNEIIQLRRELAELLEFANYSDLSIATKMANSAEQVFEFLYDLAKRSKPQAEQELAELREFAQSHLGLETLEPWDMLYSSEKLKEKKYTISDEELRPYFPVDQVLSGLFQITEKIFSVNIHESTESFDTWHKDARLFEVKDSNGQRIARFYLDLFARSHKRGGAWMADYCSRFKFANGDVQQPVAMLTCNFNPPVGDKPALLTHDEVVTLFHEFGHGLHHMLTQVDYLSASGINGVEWDAVELPSQFMENFCYQEEGLALISAHYQSGDALPDALREKLLAARNFQSAIMMLRQLEFSLFDFRLHAQTSNDPIDIRDTLNQVRQQVAVVIPPLWNRFENSFSHIFAGGYSAGYYSYKWAEVLSADAFSKFEEEGILNPETGAAFKQKILEKGGSEPAMALFTAFRGREPEVDSLLRHSGIN</sequence>
<proteinExistence type="inferred from homology"/>
<dbReference type="InterPro" id="IPR024077">
    <property type="entry name" value="Neurolysin/TOP_dom2"/>
</dbReference>
<dbReference type="Pfam" id="PF19310">
    <property type="entry name" value="TOP_N"/>
    <property type="match status" value="1"/>
</dbReference>
<keyword evidence="2 9" id="KW-0645">Protease</keyword>
<dbReference type="SUPFAM" id="SSF55486">
    <property type="entry name" value="Metalloproteases ('zincins'), catalytic domain"/>
    <property type="match status" value="1"/>
</dbReference>
<dbReference type="InterPro" id="IPR045666">
    <property type="entry name" value="OpdA_N"/>
</dbReference>
<evidence type="ECO:0000256" key="1">
    <source>
        <dbReference type="ARBA" id="ARBA00006040"/>
    </source>
</evidence>
<dbReference type="EC" id="3.4.24.70" evidence="8"/>
<dbReference type="EMBL" id="CP133548">
    <property type="protein sequence ID" value="WMS85965.1"/>
    <property type="molecule type" value="Genomic_DNA"/>
</dbReference>
<feature type="domain" description="Peptidase M3A/M3B catalytic" evidence="10">
    <location>
        <begin position="227"/>
        <end position="681"/>
    </location>
</feature>
<dbReference type="KEGG" id="plei:Q9312_12125"/>
<evidence type="ECO:0000313" key="12">
    <source>
        <dbReference type="EMBL" id="WMS85965.1"/>
    </source>
</evidence>
<evidence type="ECO:0000259" key="11">
    <source>
        <dbReference type="Pfam" id="PF19310"/>
    </source>
</evidence>
<dbReference type="GO" id="GO:0005829">
    <property type="term" value="C:cytosol"/>
    <property type="evidence" value="ECO:0007669"/>
    <property type="project" value="UniProtKB-ARBA"/>
</dbReference>
<protein>
    <recommendedName>
        <fullName evidence="8">oligopeptidase A</fullName>
        <ecNumber evidence="8">3.4.24.70</ecNumber>
    </recommendedName>
</protein>
<dbReference type="InterPro" id="IPR024079">
    <property type="entry name" value="MetalloPept_cat_dom_sf"/>
</dbReference>
<evidence type="ECO:0000256" key="8">
    <source>
        <dbReference type="ARBA" id="ARBA00026100"/>
    </source>
</evidence>
<dbReference type="RefSeq" id="WP_309201117.1">
    <property type="nucleotide sequence ID" value="NZ_CP133548.1"/>
</dbReference>
<feature type="domain" description="Oligopeptidase A N-terminal" evidence="11">
    <location>
        <begin position="32"/>
        <end position="153"/>
    </location>
</feature>
<keyword evidence="3 9" id="KW-0479">Metal-binding</keyword>
<evidence type="ECO:0000256" key="7">
    <source>
        <dbReference type="ARBA" id="ARBA00024603"/>
    </source>
</evidence>
<dbReference type="GO" id="GO:0006508">
    <property type="term" value="P:proteolysis"/>
    <property type="evidence" value="ECO:0007669"/>
    <property type="project" value="UniProtKB-KW"/>
</dbReference>
<dbReference type="Gene3D" id="3.40.390.10">
    <property type="entry name" value="Collagenase (Catalytic Domain)"/>
    <property type="match status" value="1"/>
</dbReference>
<dbReference type="PANTHER" id="PTHR11804:SF84">
    <property type="entry name" value="SACCHAROLYSIN"/>
    <property type="match status" value="1"/>
</dbReference>
<dbReference type="Proteomes" id="UP001239782">
    <property type="component" value="Chromosome"/>
</dbReference>
<keyword evidence="5 9" id="KW-0862">Zinc</keyword>
<keyword evidence="6 9" id="KW-0482">Metalloprotease</keyword>
<dbReference type="GO" id="GO:0006518">
    <property type="term" value="P:peptide metabolic process"/>
    <property type="evidence" value="ECO:0007669"/>
    <property type="project" value="TreeGrafter"/>
</dbReference>
<gene>
    <name evidence="12" type="ORF">Q9312_12125</name>
</gene>
<dbReference type="Gene3D" id="1.20.1050.40">
    <property type="entry name" value="Endopeptidase. Chain P, domain 1"/>
    <property type="match status" value="1"/>
</dbReference>
<comment type="catalytic activity">
    <reaction evidence="7">
        <text>Hydrolysis of oligopeptides, with broad specificity. Gly or Ala commonly occur as P1 or P1' residues, but more distant residues are also important, as is shown by the fact that Z-Gly-Pro-Gly-|-Gly-Pro-Ala is cleaved, but not Z-(Gly)(5).</text>
        <dbReference type="EC" id="3.4.24.70"/>
    </reaction>
</comment>
<dbReference type="Pfam" id="PF01432">
    <property type="entry name" value="Peptidase_M3"/>
    <property type="match status" value="1"/>
</dbReference>
<evidence type="ECO:0000259" key="10">
    <source>
        <dbReference type="Pfam" id="PF01432"/>
    </source>
</evidence>
<evidence type="ECO:0000256" key="4">
    <source>
        <dbReference type="ARBA" id="ARBA00022801"/>
    </source>
</evidence>
<organism evidence="12 13">
    <name type="scientific">Pleionea litopenaei</name>
    <dbReference type="NCBI Taxonomy" id="3070815"/>
    <lineage>
        <taxon>Bacteria</taxon>
        <taxon>Pseudomonadati</taxon>
        <taxon>Pseudomonadota</taxon>
        <taxon>Gammaproteobacteria</taxon>
        <taxon>Oceanospirillales</taxon>
        <taxon>Pleioneaceae</taxon>
        <taxon>Pleionea</taxon>
    </lineage>
</organism>
<dbReference type="CDD" id="cd06456">
    <property type="entry name" value="M3A_DCP"/>
    <property type="match status" value="1"/>
</dbReference>
<dbReference type="Gene3D" id="1.10.1370.10">
    <property type="entry name" value="Neurolysin, domain 3"/>
    <property type="match status" value="1"/>
</dbReference>
<dbReference type="InterPro" id="IPR024080">
    <property type="entry name" value="Neurolysin/TOP_N"/>
</dbReference>
<dbReference type="AlphaFoldDB" id="A0AA51RQX7"/>
<evidence type="ECO:0000256" key="5">
    <source>
        <dbReference type="ARBA" id="ARBA00022833"/>
    </source>
</evidence>
<evidence type="ECO:0000256" key="3">
    <source>
        <dbReference type="ARBA" id="ARBA00022723"/>
    </source>
</evidence>
<evidence type="ECO:0000256" key="6">
    <source>
        <dbReference type="ARBA" id="ARBA00023049"/>
    </source>
</evidence>
<dbReference type="GO" id="GO:0046872">
    <property type="term" value="F:metal ion binding"/>
    <property type="evidence" value="ECO:0007669"/>
    <property type="project" value="UniProtKB-UniRule"/>
</dbReference>
<reference evidence="12 13" key="1">
    <citation type="submission" date="2023-08" db="EMBL/GenBank/DDBJ databases">
        <title>Pleionea litopenaei sp. nov., isolated from stomach of juvenile Litopenaeus vannamei.</title>
        <authorList>
            <person name="Rho A.M."/>
            <person name="Hwang C.Y."/>
        </authorList>
    </citation>
    <scope>NUCLEOTIDE SEQUENCE [LARGE SCALE GENOMIC DNA]</scope>
    <source>
        <strain evidence="12 13">HL-JVS1</strain>
    </source>
</reference>
<accession>A0AA51RQX7</accession>
<dbReference type="PANTHER" id="PTHR11804">
    <property type="entry name" value="PROTEASE M3 THIMET OLIGOPEPTIDASE-RELATED"/>
    <property type="match status" value="1"/>
</dbReference>
<evidence type="ECO:0000313" key="13">
    <source>
        <dbReference type="Proteomes" id="UP001239782"/>
    </source>
</evidence>
<dbReference type="InterPro" id="IPR045090">
    <property type="entry name" value="Pept_M3A_M3B"/>
</dbReference>
<keyword evidence="13" id="KW-1185">Reference proteome</keyword>
<dbReference type="FunFam" id="3.40.390.10:FF:000009">
    <property type="entry name" value="Oligopeptidase A"/>
    <property type="match status" value="1"/>
</dbReference>
<name>A0AA51RQX7_9GAMM</name>
<keyword evidence="4 9" id="KW-0378">Hydrolase</keyword>
<dbReference type="InterPro" id="IPR034005">
    <property type="entry name" value="M3A_DCP"/>
</dbReference>
<evidence type="ECO:0000256" key="2">
    <source>
        <dbReference type="ARBA" id="ARBA00022670"/>
    </source>
</evidence>